<dbReference type="GO" id="GO:0016798">
    <property type="term" value="F:hydrolase activity, acting on glycosyl bonds"/>
    <property type="evidence" value="ECO:0007669"/>
    <property type="project" value="UniProtKB-KW"/>
</dbReference>
<evidence type="ECO:0000256" key="1">
    <source>
        <dbReference type="ARBA" id="ARBA00001911"/>
    </source>
</evidence>
<keyword evidence="9" id="KW-1185">Reference proteome</keyword>
<evidence type="ECO:0000313" key="9">
    <source>
        <dbReference type="Proteomes" id="UP000182427"/>
    </source>
</evidence>
<dbReference type="InterPro" id="IPR000683">
    <property type="entry name" value="Gfo/Idh/MocA-like_OxRdtase_N"/>
</dbReference>
<dbReference type="NCBIfam" id="TIGR01409">
    <property type="entry name" value="TAT_signal_seq"/>
    <property type="match status" value="1"/>
</dbReference>
<dbReference type="SUPFAM" id="SSF51735">
    <property type="entry name" value="NAD(P)-binding Rossmann-fold domains"/>
    <property type="match status" value="1"/>
</dbReference>
<dbReference type="RefSeq" id="WP_083345101.1">
    <property type="nucleotide sequence ID" value="NZ_LT629690.1"/>
</dbReference>
<evidence type="ECO:0000256" key="5">
    <source>
        <dbReference type="ARBA" id="ARBA00023295"/>
    </source>
</evidence>
<dbReference type="PANTHER" id="PTHR43818">
    <property type="entry name" value="BCDNA.GH03377"/>
    <property type="match status" value="1"/>
</dbReference>
<feature type="domain" description="Gfo/Idh/MocA-like oxidoreductase N-terminal" evidence="6">
    <location>
        <begin position="54"/>
        <end position="177"/>
    </location>
</feature>
<dbReference type="Pfam" id="PF21252">
    <property type="entry name" value="Glyco_hydro_109_C"/>
    <property type="match status" value="1"/>
</dbReference>
<keyword evidence="5" id="KW-0326">Glycosidase</keyword>
<dbReference type="EMBL" id="LT629690">
    <property type="protein sequence ID" value="SDF34494.1"/>
    <property type="molecule type" value="Genomic_DNA"/>
</dbReference>
<protein>
    <submittedName>
        <fullName evidence="8">Tat (Twin-arginine translocation) pathway signal sequence</fullName>
    </submittedName>
</protein>
<dbReference type="Proteomes" id="UP000182427">
    <property type="component" value="Chromosome I"/>
</dbReference>
<gene>
    <name evidence="8" type="ORF">SAMN05444167_2123</name>
</gene>
<accession>A0A1G7KBZ6</accession>
<dbReference type="Pfam" id="PF01408">
    <property type="entry name" value="GFO_IDH_MocA"/>
    <property type="match status" value="1"/>
</dbReference>
<dbReference type="InterPro" id="IPR049303">
    <property type="entry name" value="Glyco_hydro_109_C"/>
</dbReference>
<dbReference type="Gene3D" id="3.30.360.10">
    <property type="entry name" value="Dihydrodipicolinate Reductase, domain 2"/>
    <property type="match status" value="1"/>
</dbReference>
<proteinExistence type="inferred from homology"/>
<feature type="domain" description="Glycosyl hydrolase 109 C-terminal" evidence="7">
    <location>
        <begin position="191"/>
        <end position="348"/>
    </location>
</feature>
<comment type="similarity">
    <text evidence="2">Belongs to the Gfo/Idh/MocA family. Glycosyl hydrolase 109 subfamily.</text>
</comment>
<organism evidence="8 9">
    <name type="scientific">Terriglobus roseus</name>
    <dbReference type="NCBI Taxonomy" id="392734"/>
    <lineage>
        <taxon>Bacteria</taxon>
        <taxon>Pseudomonadati</taxon>
        <taxon>Acidobacteriota</taxon>
        <taxon>Terriglobia</taxon>
        <taxon>Terriglobales</taxon>
        <taxon>Acidobacteriaceae</taxon>
        <taxon>Terriglobus</taxon>
    </lineage>
</organism>
<dbReference type="PANTHER" id="PTHR43818:SF1">
    <property type="entry name" value="GLYCOSYL HYDROLASE FAMILY 109 PROTEIN"/>
    <property type="match status" value="1"/>
</dbReference>
<dbReference type="InterPro" id="IPR006311">
    <property type="entry name" value="TAT_signal"/>
</dbReference>
<reference evidence="9" key="1">
    <citation type="submission" date="2016-10" db="EMBL/GenBank/DDBJ databases">
        <authorList>
            <person name="Varghese N."/>
            <person name="Submissions S."/>
        </authorList>
    </citation>
    <scope>NUCLEOTIDE SEQUENCE [LARGE SCALE GENOMIC DNA]</scope>
    <source>
        <strain evidence="9">GAS232</strain>
    </source>
</reference>
<dbReference type="InterPro" id="IPR050463">
    <property type="entry name" value="Gfo/Idh/MocA_oxidrdct_glycsds"/>
</dbReference>
<dbReference type="InterPro" id="IPR019546">
    <property type="entry name" value="TAT_signal_bac_arc"/>
</dbReference>
<keyword evidence="3" id="KW-0378">Hydrolase</keyword>
<dbReference type="GO" id="GO:0000166">
    <property type="term" value="F:nucleotide binding"/>
    <property type="evidence" value="ECO:0007669"/>
    <property type="project" value="InterPro"/>
</dbReference>
<name>A0A1G7KBZ6_9BACT</name>
<dbReference type="Gene3D" id="3.40.50.720">
    <property type="entry name" value="NAD(P)-binding Rossmann-like Domain"/>
    <property type="match status" value="1"/>
</dbReference>
<comment type="cofactor">
    <cofactor evidence="1">
        <name>NAD(+)</name>
        <dbReference type="ChEBI" id="CHEBI:57540"/>
    </cofactor>
</comment>
<dbReference type="AlphaFoldDB" id="A0A1G7KBZ6"/>
<evidence type="ECO:0000313" key="8">
    <source>
        <dbReference type="EMBL" id="SDF34494.1"/>
    </source>
</evidence>
<sequence length="451" mass="49960">MSESLPPIDSSRRDFLRLGTATTVGLALAAQMHAAPVTNAQTMINVPFAKSNARIAIVGLGGRGTSLLKNLVATDAQIVALCDIVESKVRAAQQIASKAGKGTPEIFYGNDHSFEKLMKRTDIDLVIVSTSWAWHAPISIAAMESGKHAAMEVPGVTTIEDCWKVIDTSERTRRHCMILENCCYGYNETLILRMAHAGALGELLYGEGAYLHDLREILFANEGEGLWRREDHTKRDGNLYPTHGLGPIANCMQVQRGDRFHHLVSMSTMQRGLEIYRKEHIPANDPKWKEKYVCGDMNVSMIKTEKGRTITVKHDVVNPRPYSRVNMLTGTKGLFEDYPPRIYVEGQKGGEAYGTLDAWKQYEHPLWSKEGDAARKSGGHGGMDYIMLYRLVQCLKQGLAPDMDVYDCAAWGCIYPLSVQSVARGSAPVDVPDFTRGKWQVRTASQIATSV</sequence>
<evidence type="ECO:0000256" key="2">
    <source>
        <dbReference type="ARBA" id="ARBA00009329"/>
    </source>
</evidence>
<evidence type="ECO:0000259" key="7">
    <source>
        <dbReference type="Pfam" id="PF21252"/>
    </source>
</evidence>
<dbReference type="OrthoDB" id="9771072at2"/>
<keyword evidence="4" id="KW-0520">NAD</keyword>
<evidence type="ECO:0000256" key="4">
    <source>
        <dbReference type="ARBA" id="ARBA00023027"/>
    </source>
</evidence>
<evidence type="ECO:0000256" key="3">
    <source>
        <dbReference type="ARBA" id="ARBA00022801"/>
    </source>
</evidence>
<dbReference type="InterPro" id="IPR036291">
    <property type="entry name" value="NAD(P)-bd_dom_sf"/>
</dbReference>
<evidence type="ECO:0000259" key="6">
    <source>
        <dbReference type="Pfam" id="PF01408"/>
    </source>
</evidence>
<dbReference type="PROSITE" id="PS51318">
    <property type="entry name" value="TAT"/>
    <property type="match status" value="1"/>
</dbReference>